<dbReference type="RefSeq" id="XP_018066778.1">
    <property type="nucleotide sequence ID" value="XM_018221392.1"/>
</dbReference>
<dbReference type="GeneID" id="28831118"/>
<dbReference type="AlphaFoldDB" id="A0A194WWS4"/>
<dbReference type="OrthoDB" id="10005335at2759"/>
<accession>A0A194WWS4</accession>
<proteinExistence type="predicted"/>
<evidence type="ECO:0000259" key="1">
    <source>
        <dbReference type="Pfam" id="PF09414"/>
    </source>
</evidence>
<dbReference type="SUPFAM" id="SSF56091">
    <property type="entry name" value="DNA ligase/mRNA capping enzyme, catalytic domain"/>
    <property type="match status" value="1"/>
</dbReference>
<sequence>MFPKINFSAGFIVAYKKYQKDQRRFNKKPPNEVKLVGTVKLHGTHADIVVYSNDQILFQSRNRALDLEHDNHDFVKTMTPHKKQILSLRDQCIAKYEDIKGKGSVKSQYPIIIAGEWVGPKIQKGVALAQLEKNKFVVISISINNSWVPDQTFFTISNENVGIYNLIARTGYWMETLDVTKPAAFKETMKKLTLQVEKECPFAKTFGIIGTGEGMVWKGDLVAETRHILGADPKFWFKDKGEDHRNTTTEDLSARKAELKANARKFAETALKESRLEQGLDYLREMQVNGMLDRHTQFVKWLCEDVITEERRMIKKMTIDINLLRKAIDAIGTEWYMKQIGFRSLDLGGSGGASEDRSS</sequence>
<name>A0A194WWS4_MOLSC</name>
<organism evidence="2 3">
    <name type="scientific">Mollisia scopiformis</name>
    <name type="common">Conifer needle endophyte fungus</name>
    <name type="synonym">Phialocephala scopiformis</name>
    <dbReference type="NCBI Taxonomy" id="149040"/>
    <lineage>
        <taxon>Eukaryota</taxon>
        <taxon>Fungi</taxon>
        <taxon>Dikarya</taxon>
        <taxon>Ascomycota</taxon>
        <taxon>Pezizomycotina</taxon>
        <taxon>Leotiomycetes</taxon>
        <taxon>Helotiales</taxon>
        <taxon>Mollisiaceae</taxon>
        <taxon>Mollisia</taxon>
    </lineage>
</organism>
<evidence type="ECO:0000313" key="2">
    <source>
        <dbReference type="EMBL" id="KUJ12423.1"/>
    </source>
</evidence>
<dbReference type="InParanoid" id="A0A194WWS4"/>
<keyword evidence="3" id="KW-1185">Reference proteome</keyword>
<dbReference type="EMBL" id="KQ947424">
    <property type="protein sequence ID" value="KUJ12423.1"/>
    <property type="molecule type" value="Genomic_DNA"/>
</dbReference>
<protein>
    <recommendedName>
        <fullName evidence="1">RNA ligase domain-containing protein</fullName>
    </recommendedName>
</protein>
<dbReference type="KEGG" id="psco:LY89DRAFT_756886"/>
<dbReference type="Gene3D" id="3.30.470.30">
    <property type="entry name" value="DNA ligase/mRNA capping enzyme"/>
    <property type="match status" value="1"/>
</dbReference>
<evidence type="ECO:0000313" key="3">
    <source>
        <dbReference type="Proteomes" id="UP000070700"/>
    </source>
</evidence>
<feature type="domain" description="RNA ligase" evidence="1">
    <location>
        <begin position="35"/>
        <end position="218"/>
    </location>
</feature>
<dbReference type="Proteomes" id="UP000070700">
    <property type="component" value="Unassembled WGS sequence"/>
</dbReference>
<dbReference type="Pfam" id="PF09414">
    <property type="entry name" value="RNA_ligase"/>
    <property type="match status" value="1"/>
</dbReference>
<reference evidence="2 3" key="1">
    <citation type="submission" date="2015-10" db="EMBL/GenBank/DDBJ databases">
        <title>Full genome of DAOMC 229536 Phialocephala scopiformis, a fungal endophyte of spruce producing the potent anti-insectan compound rugulosin.</title>
        <authorList>
            <consortium name="DOE Joint Genome Institute"/>
            <person name="Walker A.K."/>
            <person name="Frasz S.L."/>
            <person name="Seifert K.A."/>
            <person name="Miller J.D."/>
            <person name="Mondo S.J."/>
            <person name="Labutti K."/>
            <person name="Lipzen A."/>
            <person name="Dockter R."/>
            <person name="Kennedy M."/>
            <person name="Grigoriev I.V."/>
            <person name="Spatafora J.W."/>
        </authorList>
    </citation>
    <scope>NUCLEOTIDE SEQUENCE [LARGE SCALE GENOMIC DNA]</scope>
    <source>
        <strain evidence="2 3">CBS 120377</strain>
    </source>
</reference>
<gene>
    <name evidence="2" type="ORF">LY89DRAFT_756886</name>
</gene>
<dbReference type="InterPro" id="IPR021122">
    <property type="entry name" value="RNA_ligase_dom_REL/Rnl2"/>
</dbReference>